<comment type="caution">
    <text evidence="1">The sequence shown here is derived from an EMBL/GenBank/DDBJ whole genome shotgun (WGS) entry which is preliminary data.</text>
</comment>
<dbReference type="EMBL" id="JAQIZT010000018">
    <property type="protein sequence ID" value="KAJ6956874.1"/>
    <property type="molecule type" value="Genomic_DNA"/>
</dbReference>
<accession>A0AAD6PQS5</accession>
<dbReference type="Proteomes" id="UP001164929">
    <property type="component" value="Chromosome 18"/>
</dbReference>
<name>A0AAD6PQS5_9ROSI</name>
<protein>
    <submittedName>
        <fullName evidence="1">Uncharacterized protein</fullName>
    </submittedName>
</protein>
<reference evidence="1 2" key="1">
    <citation type="journal article" date="2023" name="Mol. Ecol. Resour.">
        <title>Chromosome-level genome assembly of a triploid poplar Populus alba 'Berolinensis'.</title>
        <authorList>
            <person name="Chen S."/>
            <person name="Yu Y."/>
            <person name="Wang X."/>
            <person name="Wang S."/>
            <person name="Zhang T."/>
            <person name="Zhou Y."/>
            <person name="He R."/>
            <person name="Meng N."/>
            <person name="Wang Y."/>
            <person name="Liu W."/>
            <person name="Liu Z."/>
            <person name="Liu J."/>
            <person name="Guo Q."/>
            <person name="Huang H."/>
            <person name="Sederoff R.R."/>
            <person name="Wang G."/>
            <person name="Qu G."/>
            <person name="Chen S."/>
        </authorList>
    </citation>
    <scope>NUCLEOTIDE SEQUENCE [LARGE SCALE GENOMIC DNA]</scope>
    <source>
        <strain evidence="1">SC-2020</strain>
    </source>
</reference>
<evidence type="ECO:0000313" key="1">
    <source>
        <dbReference type="EMBL" id="KAJ6956874.1"/>
    </source>
</evidence>
<organism evidence="1 2">
    <name type="scientific">Populus alba x Populus x berolinensis</name>
    <dbReference type="NCBI Taxonomy" id="444605"/>
    <lineage>
        <taxon>Eukaryota</taxon>
        <taxon>Viridiplantae</taxon>
        <taxon>Streptophyta</taxon>
        <taxon>Embryophyta</taxon>
        <taxon>Tracheophyta</taxon>
        <taxon>Spermatophyta</taxon>
        <taxon>Magnoliopsida</taxon>
        <taxon>eudicotyledons</taxon>
        <taxon>Gunneridae</taxon>
        <taxon>Pentapetalae</taxon>
        <taxon>rosids</taxon>
        <taxon>fabids</taxon>
        <taxon>Malpighiales</taxon>
        <taxon>Salicaceae</taxon>
        <taxon>Saliceae</taxon>
        <taxon>Populus</taxon>
    </lineage>
</organism>
<keyword evidence="2" id="KW-1185">Reference proteome</keyword>
<evidence type="ECO:0000313" key="2">
    <source>
        <dbReference type="Proteomes" id="UP001164929"/>
    </source>
</evidence>
<gene>
    <name evidence="1" type="ORF">NC653_038938</name>
</gene>
<dbReference type="AlphaFoldDB" id="A0AAD6PQS5"/>
<proteinExistence type="predicted"/>
<sequence>MTILRRASLAMPQAVSVKDLSLIISLTLWCSTRLIPMPHRCDNSCHHQYPCIRKLSINIFKHL</sequence>